<dbReference type="EMBL" id="BSTK01000021">
    <property type="protein sequence ID" value="GLY91695.1"/>
    <property type="molecule type" value="Genomic_DNA"/>
</dbReference>
<evidence type="ECO:0000259" key="4">
    <source>
        <dbReference type="PROSITE" id="PS50995"/>
    </source>
</evidence>
<comment type="caution">
    <text evidence="5">The sequence shown here is derived from an EMBL/GenBank/DDBJ whole genome shotgun (WGS) entry which is preliminary data.</text>
</comment>
<reference evidence="5" key="1">
    <citation type="submission" date="2023-03" db="EMBL/GenBank/DDBJ databases">
        <title>Actinoallomurus iriomotensis NBRC 103684.</title>
        <authorList>
            <person name="Ichikawa N."/>
            <person name="Sato H."/>
            <person name="Tonouchi N."/>
        </authorList>
    </citation>
    <scope>NUCLEOTIDE SEQUENCE</scope>
    <source>
        <strain evidence="5">NBRC 103684</strain>
    </source>
</reference>
<name>A0A9W6SB97_9ACTN</name>
<protein>
    <submittedName>
        <fullName evidence="5">MarR family transcriptional regulator</fullName>
    </submittedName>
</protein>
<dbReference type="PANTHER" id="PTHR39515">
    <property type="entry name" value="CONSERVED PROTEIN"/>
    <property type="match status" value="1"/>
</dbReference>
<keyword evidence="6" id="KW-1185">Reference proteome</keyword>
<dbReference type="PROSITE" id="PS01117">
    <property type="entry name" value="HTH_MARR_1"/>
    <property type="match status" value="1"/>
</dbReference>
<dbReference type="Pfam" id="PF01047">
    <property type="entry name" value="MarR"/>
    <property type="match status" value="1"/>
</dbReference>
<dbReference type="InterPro" id="IPR000835">
    <property type="entry name" value="HTH_MarR-typ"/>
</dbReference>
<proteinExistence type="predicted"/>
<dbReference type="Proteomes" id="UP001165074">
    <property type="component" value="Unassembled WGS sequence"/>
</dbReference>
<dbReference type="SMART" id="SM00347">
    <property type="entry name" value="HTH_MARR"/>
    <property type="match status" value="1"/>
</dbReference>
<dbReference type="InterPro" id="IPR036388">
    <property type="entry name" value="WH-like_DNA-bd_sf"/>
</dbReference>
<evidence type="ECO:0000313" key="5">
    <source>
        <dbReference type="EMBL" id="GLY91695.1"/>
    </source>
</evidence>
<keyword evidence="2" id="KW-0238">DNA-binding</keyword>
<evidence type="ECO:0000256" key="2">
    <source>
        <dbReference type="ARBA" id="ARBA00023125"/>
    </source>
</evidence>
<keyword evidence="1" id="KW-0805">Transcription regulation</keyword>
<dbReference type="Gene3D" id="1.10.287.100">
    <property type="match status" value="1"/>
</dbReference>
<accession>A0A9W6SB97</accession>
<dbReference type="InterPro" id="IPR052526">
    <property type="entry name" value="HTH-type_Bedaq_tolerance"/>
</dbReference>
<dbReference type="SUPFAM" id="SSF46785">
    <property type="entry name" value="Winged helix' DNA-binding domain"/>
    <property type="match status" value="1"/>
</dbReference>
<organism evidence="5 6">
    <name type="scientific">Actinoallomurus iriomotensis</name>
    <dbReference type="NCBI Taxonomy" id="478107"/>
    <lineage>
        <taxon>Bacteria</taxon>
        <taxon>Bacillati</taxon>
        <taxon>Actinomycetota</taxon>
        <taxon>Actinomycetes</taxon>
        <taxon>Streptosporangiales</taxon>
        <taxon>Thermomonosporaceae</taxon>
        <taxon>Actinoallomurus</taxon>
    </lineage>
</organism>
<feature type="domain" description="HTH marR-type" evidence="4">
    <location>
        <begin position="11"/>
        <end position="143"/>
    </location>
</feature>
<gene>
    <name evidence="5" type="ORF">Airi02_096230</name>
</gene>
<dbReference type="InterPro" id="IPR036390">
    <property type="entry name" value="WH_DNA-bd_sf"/>
</dbReference>
<evidence type="ECO:0000256" key="3">
    <source>
        <dbReference type="ARBA" id="ARBA00023163"/>
    </source>
</evidence>
<evidence type="ECO:0000256" key="1">
    <source>
        <dbReference type="ARBA" id="ARBA00023015"/>
    </source>
</evidence>
<sequence length="145" mass="15875">MVNEADEDRAASDLRVALGRVVRRLRQAHEPGELTLSEVSVLSRLDRDGPATPGALAGGERVRPQAMGTTLAALEQRGLVARMPDPDDGRRVSMSISEDGRGILLDRRSASVRRLSRALTEGFSPEERRRLVEVVPLLERLADSL</sequence>
<dbReference type="PROSITE" id="PS50995">
    <property type="entry name" value="HTH_MARR_2"/>
    <property type="match status" value="1"/>
</dbReference>
<dbReference type="GO" id="GO:0003700">
    <property type="term" value="F:DNA-binding transcription factor activity"/>
    <property type="evidence" value="ECO:0007669"/>
    <property type="project" value="InterPro"/>
</dbReference>
<dbReference type="AlphaFoldDB" id="A0A9W6SB97"/>
<keyword evidence="3" id="KW-0804">Transcription</keyword>
<evidence type="ECO:0000313" key="6">
    <source>
        <dbReference type="Proteomes" id="UP001165074"/>
    </source>
</evidence>
<dbReference type="InterPro" id="IPR023187">
    <property type="entry name" value="Tscrpt_reg_MarR-type_CS"/>
</dbReference>
<dbReference type="Gene3D" id="1.10.10.10">
    <property type="entry name" value="Winged helix-like DNA-binding domain superfamily/Winged helix DNA-binding domain"/>
    <property type="match status" value="1"/>
</dbReference>
<dbReference type="GO" id="GO:0003677">
    <property type="term" value="F:DNA binding"/>
    <property type="evidence" value="ECO:0007669"/>
    <property type="project" value="UniProtKB-KW"/>
</dbReference>
<dbReference type="PANTHER" id="PTHR39515:SF2">
    <property type="entry name" value="HTH-TYPE TRANSCRIPTIONAL REGULATOR RV0880"/>
    <property type="match status" value="1"/>
</dbReference>